<gene>
    <name evidence="2" type="ORF">CBER1_08636</name>
</gene>
<dbReference type="AlphaFoldDB" id="A0A2S6BVQ0"/>
<comment type="caution">
    <text evidence="2">The sequence shown here is derived from an EMBL/GenBank/DDBJ whole genome shotgun (WGS) entry which is preliminary data.</text>
</comment>
<protein>
    <submittedName>
        <fullName evidence="2">Uncharacterized protein</fullName>
    </submittedName>
</protein>
<keyword evidence="1" id="KW-0472">Membrane</keyword>
<organism evidence="2 3">
    <name type="scientific">Cercospora berteroae</name>
    <dbReference type="NCBI Taxonomy" id="357750"/>
    <lineage>
        <taxon>Eukaryota</taxon>
        <taxon>Fungi</taxon>
        <taxon>Dikarya</taxon>
        <taxon>Ascomycota</taxon>
        <taxon>Pezizomycotina</taxon>
        <taxon>Dothideomycetes</taxon>
        <taxon>Dothideomycetidae</taxon>
        <taxon>Mycosphaerellales</taxon>
        <taxon>Mycosphaerellaceae</taxon>
        <taxon>Cercospora</taxon>
    </lineage>
</organism>
<evidence type="ECO:0000256" key="1">
    <source>
        <dbReference type="SAM" id="Phobius"/>
    </source>
</evidence>
<evidence type="ECO:0000313" key="3">
    <source>
        <dbReference type="Proteomes" id="UP000237631"/>
    </source>
</evidence>
<proteinExistence type="predicted"/>
<keyword evidence="1" id="KW-1133">Transmembrane helix</keyword>
<feature type="transmembrane region" description="Helical" evidence="1">
    <location>
        <begin position="165"/>
        <end position="188"/>
    </location>
</feature>
<reference evidence="3" key="1">
    <citation type="journal article" date="2017" name="bioRxiv">
        <title>Conservation of a gene cluster reveals novel cercosporin biosynthetic mechanisms and extends production to the genus Colletotrichum.</title>
        <authorList>
            <person name="de Jonge R."/>
            <person name="Ebert M.K."/>
            <person name="Huitt-Roehl C.R."/>
            <person name="Pal P."/>
            <person name="Suttle J.C."/>
            <person name="Spanner R.E."/>
            <person name="Neubauer J.D."/>
            <person name="Jurick W.M.II."/>
            <person name="Stott K.A."/>
            <person name="Secor G.A."/>
            <person name="Thomma B.P.H.J."/>
            <person name="Van de Peer Y."/>
            <person name="Townsend C.A."/>
            <person name="Bolton M.D."/>
        </authorList>
    </citation>
    <scope>NUCLEOTIDE SEQUENCE [LARGE SCALE GENOMIC DNA]</scope>
    <source>
        <strain evidence="3">CBS538.71</strain>
    </source>
</reference>
<dbReference type="OrthoDB" id="10515865at2759"/>
<feature type="transmembrane region" description="Helical" evidence="1">
    <location>
        <begin position="125"/>
        <end position="145"/>
    </location>
</feature>
<dbReference type="Proteomes" id="UP000237631">
    <property type="component" value="Unassembled WGS sequence"/>
</dbReference>
<evidence type="ECO:0000313" key="2">
    <source>
        <dbReference type="EMBL" id="PPJ51559.1"/>
    </source>
</evidence>
<keyword evidence="3" id="KW-1185">Reference proteome</keyword>
<keyword evidence="1" id="KW-0812">Transmembrane</keyword>
<dbReference type="EMBL" id="PNEN01001749">
    <property type="protein sequence ID" value="PPJ51559.1"/>
    <property type="molecule type" value="Genomic_DNA"/>
</dbReference>
<sequence length="207" mass="21857">MNGFFGAIGAAVESLKPHLEHAAGAIEGTARSVIESRHEHFENFSNAAVGTYASAAIELGQRHLSTFDSAAAMRDIKTKLQLNELKLENLPAAALKYAQENPEQAVMFTIAPLILIYPRLAWGPVLLMLGLSAGGPVAGGIFAGLQSRFGTPMAMRTFQSAAMGGAGRLVMDGATQGIVALAIGAIVAERLHAAKEHRDKQEHTKDA</sequence>
<name>A0A2S6BVQ0_9PEZI</name>
<accession>A0A2S6BVQ0</accession>